<protein>
    <recommendedName>
        <fullName evidence="3">Protein kinase domain-containing protein</fullName>
    </recommendedName>
</protein>
<accession>A0A165HVU3</accession>
<dbReference type="OrthoDB" id="2803068at2759"/>
<gene>
    <name evidence="1" type="ORF">LAESUDRAFT_172773</name>
</gene>
<name>A0A165HVU3_9APHY</name>
<dbReference type="Proteomes" id="UP000076871">
    <property type="component" value="Unassembled WGS sequence"/>
</dbReference>
<evidence type="ECO:0008006" key="3">
    <source>
        <dbReference type="Google" id="ProtNLM"/>
    </source>
</evidence>
<dbReference type="InParanoid" id="A0A165HVU3"/>
<sequence>MNALRDLEAPSYAARNALLFDRQVRDNGGAIWNGRPLGLLEAPIRIYHPAFARILSCMAAPLEDHRFSSEELDTASFLINALAPYYRDEDERIVAIKGLELCSPPGPKALLLLAEVKNGIGEGDRDAVMLAAYEYVALAVSDELQAPREKSCLPALILAIVGEHVVIYGAVLLDGKPVVQRLTSLVTLGATENIRTHPLTGNPDRIECGRSRIDEGTLHAARVLRALRDGVEALERYYSASASAPLPPPGTLRCHPYLTTLTSAEHGTLALQYTARLAEFDASRAVFKARMTVGEAGEKVDVAVKFTHSYHRSAHALLAGLSPPLAPRLWHCARAEDVGMCVVVMDFIDCADKWRARGTQDDEYVGTLRAAIGALHERDWVYGDLRLSNVLPAEDGIKLIDFGWCGSVGEARYPSDVNLNPGVIGWHHGVQRGGLIEKEHDRHMFKVVTGREF</sequence>
<dbReference type="GeneID" id="63818471"/>
<dbReference type="InterPro" id="IPR011009">
    <property type="entry name" value="Kinase-like_dom_sf"/>
</dbReference>
<keyword evidence="2" id="KW-1185">Reference proteome</keyword>
<proteinExistence type="predicted"/>
<dbReference type="SUPFAM" id="SSF56112">
    <property type="entry name" value="Protein kinase-like (PK-like)"/>
    <property type="match status" value="1"/>
</dbReference>
<dbReference type="RefSeq" id="XP_040769907.1">
    <property type="nucleotide sequence ID" value="XM_040901439.1"/>
</dbReference>
<organism evidence="1 2">
    <name type="scientific">Laetiporus sulphureus 93-53</name>
    <dbReference type="NCBI Taxonomy" id="1314785"/>
    <lineage>
        <taxon>Eukaryota</taxon>
        <taxon>Fungi</taxon>
        <taxon>Dikarya</taxon>
        <taxon>Basidiomycota</taxon>
        <taxon>Agaricomycotina</taxon>
        <taxon>Agaricomycetes</taxon>
        <taxon>Polyporales</taxon>
        <taxon>Laetiporus</taxon>
    </lineage>
</organism>
<dbReference type="Gene3D" id="1.10.510.10">
    <property type="entry name" value="Transferase(Phosphotransferase) domain 1"/>
    <property type="match status" value="1"/>
</dbReference>
<dbReference type="STRING" id="1314785.A0A165HVU3"/>
<evidence type="ECO:0000313" key="2">
    <source>
        <dbReference type="Proteomes" id="UP000076871"/>
    </source>
</evidence>
<dbReference type="AlphaFoldDB" id="A0A165HVU3"/>
<reference evidence="1 2" key="1">
    <citation type="journal article" date="2016" name="Mol. Biol. Evol.">
        <title>Comparative Genomics of Early-Diverging Mushroom-Forming Fungi Provides Insights into the Origins of Lignocellulose Decay Capabilities.</title>
        <authorList>
            <person name="Nagy L.G."/>
            <person name="Riley R."/>
            <person name="Tritt A."/>
            <person name="Adam C."/>
            <person name="Daum C."/>
            <person name="Floudas D."/>
            <person name="Sun H."/>
            <person name="Yadav J.S."/>
            <person name="Pangilinan J."/>
            <person name="Larsson K.H."/>
            <person name="Matsuura K."/>
            <person name="Barry K."/>
            <person name="Labutti K."/>
            <person name="Kuo R."/>
            <person name="Ohm R.A."/>
            <person name="Bhattacharya S.S."/>
            <person name="Shirouzu T."/>
            <person name="Yoshinaga Y."/>
            <person name="Martin F.M."/>
            <person name="Grigoriev I.V."/>
            <person name="Hibbett D.S."/>
        </authorList>
    </citation>
    <scope>NUCLEOTIDE SEQUENCE [LARGE SCALE GENOMIC DNA]</scope>
    <source>
        <strain evidence="1 2">93-53</strain>
    </source>
</reference>
<dbReference type="EMBL" id="KV427606">
    <property type="protein sequence ID" value="KZT12259.1"/>
    <property type="molecule type" value="Genomic_DNA"/>
</dbReference>
<evidence type="ECO:0000313" key="1">
    <source>
        <dbReference type="EMBL" id="KZT12259.1"/>
    </source>
</evidence>